<organism evidence="2 3">
    <name type="scientific">Virgibacillus pantothenticus</name>
    <dbReference type="NCBI Taxonomy" id="1473"/>
    <lineage>
        <taxon>Bacteria</taxon>
        <taxon>Bacillati</taxon>
        <taxon>Bacillota</taxon>
        <taxon>Bacilli</taxon>
        <taxon>Bacillales</taxon>
        <taxon>Bacillaceae</taxon>
        <taxon>Virgibacillus</taxon>
    </lineage>
</organism>
<gene>
    <name evidence="2" type="ORF">AFK71_12790</name>
</gene>
<dbReference type="SUPFAM" id="SSF89447">
    <property type="entry name" value="AbrB/MazE/MraZ-like"/>
    <property type="match status" value="1"/>
</dbReference>
<dbReference type="EMBL" id="LGTO01000007">
    <property type="protein sequence ID" value="KNE19375.1"/>
    <property type="molecule type" value="Genomic_DNA"/>
</dbReference>
<keyword evidence="3" id="KW-1185">Reference proteome</keyword>
<protein>
    <recommendedName>
        <fullName evidence="1">SpoVT-AbrB domain-containing protein</fullName>
    </recommendedName>
</protein>
<dbReference type="PANTHER" id="PTHR40516:SF1">
    <property type="entry name" value="ANTITOXIN CHPS-RELATED"/>
    <property type="match status" value="1"/>
</dbReference>
<dbReference type="InterPro" id="IPR037914">
    <property type="entry name" value="SpoVT-AbrB_sf"/>
</dbReference>
<dbReference type="Gene3D" id="2.10.260.10">
    <property type="match status" value="1"/>
</dbReference>
<dbReference type="InterPro" id="IPR007159">
    <property type="entry name" value="SpoVT-AbrB_dom"/>
</dbReference>
<dbReference type="GeneID" id="66871637"/>
<proteinExistence type="predicted"/>
<reference evidence="3" key="1">
    <citation type="submission" date="2015-07" db="EMBL/GenBank/DDBJ databases">
        <title>Fjat-10053 dsm26.</title>
        <authorList>
            <person name="Liu B."/>
            <person name="Wang J."/>
            <person name="Zhu Y."/>
            <person name="Liu G."/>
            <person name="Chen Q."/>
            <person name="Chen Z."/>
            <person name="Lan J."/>
            <person name="Che J."/>
            <person name="Ge C."/>
            <person name="Shi H."/>
            <person name="Pan Z."/>
            <person name="Liu X."/>
        </authorList>
    </citation>
    <scope>NUCLEOTIDE SEQUENCE [LARGE SCALE GENOMIC DNA]</scope>
    <source>
        <strain evidence="3">DSM 26</strain>
    </source>
</reference>
<dbReference type="RefSeq" id="WP_072741939.1">
    <property type="nucleotide sequence ID" value="NZ_BOSN01000002.1"/>
</dbReference>
<dbReference type="Pfam" id="PF04014">
    <property type="entry name" value="MazE_antitoxin"/>
    <property type="match status" value="1"/>
</dbReference>
<dbReference type="GO" id="GO:0097351">
    <property type="term" value="F:toxin sequestering activity"/>
    <property type="evidence" value="ECO:0007669"/>
    <property type="project" value="InterPro"/>
</dbReference>
<accession>A0A0L0QL72</accession>
<dbReference type="SMART" id="SM00966">
    <property type="entry name" value="SpoVT_AbrB"/>
    <property type="match status" value="1"/>
</dbReference>
<feature type="domain" description="SpoVT-AbrB" evidence="1">
    <location>
        <begin position="23"/>
        <end position="69"/>
    </location>
</feature>
<comment type="caution">
    <text evidence="2">The sequence shown here is derived from an EMBL/GenBank/DDBJ whole genome shotgun (WGS) entry which is preliminary data.</text>
</comment>
<dbReference type="Proteomes" id="UP000036780">
    <property type="component" value="Unassembled WGS sequence"/>
</dbReference>
<dbReference type="AlphaFoldDB" id="A0A0L0QL72"/>
<name>A0A0L0QL72_VIRPA</name>
<dbReference type="InterPro" id="IPR039052">
    <property type="entry name" value="Antitox_PemI-like"/>
</dbReference>
<dbReference type="PANTHER" id="PTHR40516">
    <property type="entry name" value="ANTITOXIN CHPS-RELATED"/>
    <property type="match status" value="1"/>
</dbReference>
<evidence type="ECO:0000259" key="1">
    <source>
        <dbReference type="SMART" id="SM00966"/>
    </source>
</evidence>
<dbReference type="PATRIC" id="fig|1473.5.peg.1138"/>
<evidence type="ECO:0000313" key="3">
    <source>
        <dbReference type="Proteomes" id="UP000036780"/>
    </source>
</evidence>
<sequence>MNNRNTKLNKRQVPKMTATATVSKWGNSLGVRIPKDMADSANINQGTEMTITLDQKGQIILTPIKNKKEYSLDELLNQCKPEHRHQEIDFGIKGEELI</sequence>
<evidence type="ECO:0000313" key="2">
    <source>
        <dbReference type="EMBL" id="KNE19375.1"/>
    </source>
</evidence>
<dbReference type="GO" id="GO:0003677">
    <property type="term" value="F:DNA binding"/>
    <property type="evidence" value="ECO:0007669"/>
    <property type="project" value="InterPro"/>
</dbReference>